<evidence type="ECO:0000256" key="1">
    <source>
        <dbReference type="ARBA" id="ARBA00005384"/>
    </source>
</evidence>
<dbReference type="SMART" id="SM00345">
    <property type="entry name" value="HTH_GNTR"/>
    <property type="match status" value="1"/>
</dbReference>
<dbReference type="InterPro" id="IPR015424">
    <property type="entry name" value="PyrdxlP-dep_Trfase"/>
</dbReference>
<dbReference type="SUPFAM" id="SSF53383">
    <property type="entry name" value="PLP-dependent transferases"/>
    <property type="match status" value="1"/>
</dbReference>
<dbReference type="GO" id="GO:0003677">
    <property type="term" value="F:DNA binding"/>
    <property type="evidence" value="ECO:0007669"/>
    <property type="project" value="UniProtKB-KW"/>
</dbReference>
<dbReference type="Pfam" id="PF00392">
    <property type="entry name" value="GntR"/>
    <property type="match status" value="1"/>
</dbReference>
<dbReference type="CDD" id="cd07377">
    <property type="entry name" value="WHTH_GntR"/>
    <property type="match status" value="1"/>
</dbReference>
<name>A0A553GXR2_9PSED</name>
<dbReference type="InterPro" id="IPR000524">
    <property type="entry name" value="Tscrpt_reg_HTH_GntR"/>
</dbReference>
<keyword evidence="4" id="KW-0238">DNA-binding</keyword>
<sequence>MWIPQLPDSDRPRYLELVEALSRAIRDGELKPGDRLPPQRRLAWRLGLNPSTTQQAYREAARRHLVSGEVGRGTYVLADSGEASLFLLKSPDAPGAAPLDLSTNVPAQDPGSHDLPDAFDALRAASALGALQGYAGAEQLARGRLAGSTWLRGRGLDLPAASLLLCAGAQQGVFAALLALCEPGEPVLVEAFTSPGIKAASRQLRLPLHGVALDDRGILPEALDRLARATGARGVVLTPCLQNPTGASMDAARRAAVAEVVRRHGLWVIEDDVYGGLGDEPPLAQALPDHTVLVTSLSKAVAPVLRQGFIAGPAPLLARIDREAQATSWALSPLCLALACEWIESGVAARRLAWQREEVRQRWRLARRLLGVRMADSLGPAPHLWLSGAGGGRVEACRAAGIAGAPADIFAVAPERLDAVRLSLTAARSRGELARALACLAEHWPLP</sequence>
<dbReference type="GO" id="GO:0003700">
    <property type="term" value="F:DNA-binding transcription factor activity"/>
    <property type="evidence" value="ECO:0007669"/>
    <property type="project" value="InterPro"/>
</dbReference>
<evidence type="ECO:0000313" key="8">
    <source>
        <dbReference type="Proteomes" id="UP000315235"/>
    </source>
</evidence>
<dbReference type="PROSITE" id="PS50949">
    <property type="entry name" value="HTH_GNTR"/>
    <property type="match status" value="1"/>
</dbReference>
<comment type="similarity">
    <text evidence="1">In the C-terminal section; belongs to the class-I pyridoxal-phosphate-dependent aminotransferase family.</text>
</comment>
<dbReference type="InterPro" id="IPR004839">
    <property type="entry name" value="Aminotransferase_I/II_large"/>
</dbReference>
<keyword evidence="7" id="KW-0808">Transferase</keyword>
<organism evidence="7 8">
    <name type="scientific">Pseudomonas mangiferae</name>
    <dbReference type="NCBI Taxonomy" id="2593654"/>
    <lineage>
        <taxon>Bacteria</taxon>
        <taxon>Pseudomonadati</taxon>
        <taxon>Pseudomonadota</taxon>
        <taxon>Gammaproteobacteria</taxon>
        <taxon>Pseudomonadales</taxon>
        <taxon>Pseudomonadaceae</taxon>
        <taxon>Pseudomonas</taxon>
    </lineage>
</organism>
<dbReference type="InterPro" id="IPR015421">
    <property type="entry name" value="PyrdxlP-dep_Trfase_major"/>
</dbReference>
<dbReference type="SUPFAM" id="SSF46785">
    <property type="entry name" value="Winged helix' DNA-binding domain"/>
    <property type="match status" value="1"/>
</dbReference>
<feature type="domain" description="HTH gntR-type" evidence="6">
    <location>
        <begin position="11"/>
        <end position="79"/>
    </location>
</feature>
<dbReference type="InterPro" id="IPR036390">
    <property type="entry name" value="WH_DNA-bd_sf"/>
</dbReference>
<dbReference type="CDD" id="cd00609">
    <property type="entry name" value="AAT_like"/>
    <property type="match status" value="1"/>
</dbReference>
<dbReference type="Pfam" id="PF00155">
    <property type="entry name" value="Aminotran_1_2"/>
    <property type="match status" value="1"/>
</dbReference>
<dbReference type="AlphaFoldDB" id="A0A553GXR2"/>
<keyword evidence="5" id="KW-0804">Transcription</keyword>
<dbReference type="Gene3D" id="1.10.10.10">
    <property type="entry name" value="Winged helix-like DNA-binding domain superfamily/Winged helix DNA-binding domain"/>
    <property type="match status" value="1"/>
</dbReference>
<evidence type="ECO:0000256" key="4">
    <source>
        <dbReference type="ARBA" id="ARBA00023125"/>
    </source>
</evidence>
<dbReference type="GO" id="GO:0030170">
    <property type="term" value="F:pyridoxal phosphate binding"/>
    <property type="evidence" value="ECO:0007669"/>
    <property type="project" value="InterPro"/>
</dbReference>
<dbReference type="PANTHER" id="PTHR46577:SF1">
    <property type="entry name" value="HTH-TYPE TRANSCRIPTIONAL REGULATORY PROTEIN GABR"/>
    <property type="match status" value="1"/>
</dbReference>
<evidence type="ECO:0000256" key="5">
    <source>
        <dbReference type="ARBA" id="ARBA00023163"/>
    </source>
</evidence>
<accession>A0A553GXR2</accession>
<keyword evidence="2" id="KW-0663">Pyridoxal phosphate</keyword>
<dbReference type="InterPro" id="IPR051446">
    <property type="entry name" value="HTH_trans_reg/aminotransferase"/>
</dbReference>
<evidence type="ECO:0000313" key="7">
    <source>
        <dbReference type="EMBL" id="TRX74260.1"/>
    </source>
</evidence>
<evidence type="ECO:0000256" key="2">
    <source>
        <dbReference type="ARBA" id="ARBA00022898"/>
    </source>
</evidence>
<comment type="caution">
    <text evidence="7">The sequence shown here is derived from an EMBL/GenBank/DDBJ whole genome shotgun (WGS) entry which is preliminary data.</text>
</comment>
<protein>
    <submittedName>
        <fullName evidence="7">PLP-dependent aminotransferase family protein</fullName>
    </submittedName>
</protein>
<evidence type="ECO:0000256" key="3">
    <source>
        <dbReference type="ARBA" id="ARBA00023015"/>
    </source>
</evidence>
<dbReference type="Gene3D" id="3.40.640.10">
    <property type="entry name" value="Type I PLP-dependent aspartate aminotransferase-like (Major domain)"/>
    <property type="match status" value="1"/>
</dbReference>
<dbReference type="OrthoDB" id="9804020at2"/>
<keyword evidence="3" id="KW-0805">Transcription regulation</keyword>
<evidence type="ECO:0000259" key="6">
    <source>
        <dbReference type="PROSITE" id="PS50949"/>
    </source>
</evidence>
<dbReference type="Proteomes" id="UP000315235">
    <property type="component" value="Unassembled WGS sequence"/>
</dbReference>
<dbReference type="PANTHER" id="PTHR46577">
    <property type="entry name" value="HTH-TYPE TRANSCRIPTIONAL REGULATORY PROTEIN GABR"/>
    <property type="match status" value="1"/>
</dbReference>
<proteinExistence type="inferred from homology"/>
<dbReference type="GO" id="GO:0008483">
    <property type="term" value="F:transaminase activity"/>
    <property type="evidence" value="ECO:0007669"/>
    <property type="project" value="UniProtKB-KW"/>
</dbReference>
<keyword evidence="8" id="KW-1185">Reference proteome</keyword>
<dbReference type="EMBL" id="VJOY01000009">
    <property type="protein sequence ID" value="TRX74260.1"/>
    <property type="molecule type" value="Genomic_DNA"/>
</dbReference>
<gene>
    <name evidence="7" type="ORF">FM069_14115</name>
</gene>
<reference evidence="7 8" key="1">
    <citation type="submission" date="2019-07" db="EMBL/GenBank/DDBJ databases">
        <title>Pseudomonas mangiferae sp. nov., isolated from bark of mango tree in Thailand.</title>
        <authorList>
            <person name="Srisuk N."/>
            <person name="Anurat P."/>
        </authorList>
    </citation>
    <scope>NUCLEOTIDE SEQUENCE [LARGE SCALE GENOMIC DNA]</scope>
    <source>
        <strain evidence="7 8">DMKU_BBB3-04</strain>
    </source>
</reference>
<dbReference type="InterPro" id="IPR036388">
    <property type="entry name" value="WH-like_DNA-bd_sf"/>
</dbReference>
<dbReference type="RefSeq" id="WP_143488998.1">
    <property type="nucleotide sequence ID" value="NZ_VJOY01000009.1"/>
</dbReference>
<keyword evidence="7" id="KW-0032">Aminotransferase</keyword>